<dbReference type="GO" id="GO:0050519">
    <property type="term" value="F:holo-citrate lyase synthase activity"/>
    <property type="evidence" value="ECO:0007669"/>
    <property type="project" value="UniProtKB-EC"/>
</dbReference>
<evidence type="ECO:0000313" key="7">
    <source>
        <dbReference type="EMBL" id="PXY01135.1"/>
    </source>
</evidence>
<dbReference type="GO" id="GO:0051191">
    <property type="term" value="P:prosthetic group biosynthetic process"/>
    <property type="evidence" value="ECO:0007669"/>
    <property type="project" value="InterPro"/>
</dbReference>
<dbReference type="PANTHER" id="PTHR30201">
    <property type="entry name" value="TRIPHOSPHORIBOSYL-DEPHOSPHO-COA SYNTHASE"/>
    <property type="match status" value="1"/>
</dbReference>
<keyword evidence="4" id="KW-0547">Nucleotide-binding</keyword>
<accession>A0A2V3ZWT9</accession>
<name>A0A2V3ZWT9_9BACT</name>
<sequence>MSDVLGKILKARDQRSVLRKGISESGQESLSLNLNIPGFPKSDDKIHSCFKQVLAELKRHLLSHRILIDSKQEHCAVDVAGDFYLVPLLENSYSIDEIKQITEKFEETHSLGRLLDVDITNSKGGPVSSGKAKLCYFCNEKPALVCMREQNHSYADIRQKITEDMDQYLSLIRKDEVCKSLASNALKSLLHEVALSPKPGLVDRNSNGSHDDMDFSTFIDSASVLSVYFKEIAEYGFSYTNKDLKEALPELRRIGLLMEEDMFRETNGINTHKGAIFLLGFSLFVSAHLIAKRSFSYQAFVDLIKDLNGNLVERELGRKLYNGNQTHGEVCFEKYGTKGQGIRGEIQAGLPSVFQHAIPVLESHLQNKQRTDDKILHKSLTHALLALIANNDDSNILYRKGVEVLDGLKQKANEAFLNFENDQFEVLYNDLIDYCEKNHISPGGSADLLAVSYFIFTANKQHA</sequence>
<dbReference type="Pfam" id="PF03802">
    <property type="entry name" value="CitX"/>
    <property type="match status" value="1"/>
</dbReference>
<dbReference type="EMBL" id="QFLI01000004">
    <property type="protein sequence ID" value="PXY01135.1"/>
    <property type="molecule type" value="Genomic_DNA"/>
</dbReference>
<keyword evidence="3" id="KW-0548">Nucleotidyltransferase</keyword>
<dbReference type="GO" id="GO:0046917">
    <property type="term" value="F:triphosphoribosyl-dephospho-CoA synthase activity"/>
    <property type="evidence" value="ECO:0007669"/>
    <property type="project" value="UniProtKB-EC"/>
</dbReference>
<evidence type="ECO:0000256" key="3">
    <source>
        <dbReference type="ARBA" id="ARBA00022695"/>
    </source>
</evidence>
<evidence type="ECO:0000256" key="6">
    <source>
        <dbReference type="ARBA" id="ARBA00048574"/>
    </source>
</evidence>
<organism evidence="7 8">
    <name type="scientific">Marinifilum breve</name>
    <dbReference type="NCBI Taxonomy" id="2184082"/>
    <lineage>
        <taxon>Bacteria</taxon>
        <taxon>Pseudomonadati</taxon>
        <taxon>Bacteroidota</taxon>
        <taxon>Bacteroidia</taxon>
        <taxon>Marinilabiliales</taxon>
        <taxon>Marinifilaceae</taxon>
    </lineage>
</organism>
<dbReference type="GO" id="GO:0005524">
    <property type="term" value="F:ATP binding"/>
    <property type="evidence" value="ECO:0007669"/>
    <property type="project" value="UniProtKB-KW"/>
</dbReference>
<evidence type="ECO:0008006" key="9">
    <source>
        <dbReference type="Google" id="ProtNLM"/>
    </source>
</evidence>
<evidence type="ECO:0000256" key="5">
    <source>
        <dbReference type="ARBA" id="ARBA00022840"/>
    </source>
</evidence>
<evidence type="ECO:0000256" key="4">
    <source>
        <dbReference type="ARBA" id="ARBA00022741"/>
    </source>
</evidence>
<dbReference type="InterPro" id="IPR005551">
    <property type="entry name" value="CitX"/>
</dbReference>
<dbReference type="OrthoDB" id="114886at2"/>
<evidence type="ECO:0000256" key="2">
    <source>
        <dbReference type="ARBA" id="ARBA00022679"/>
    </source>
</evidence>
<comment type="catalytic activity">
    <reaction evidence="1">
        <text>3'-dephospho-CoA + ATP = 2'-(5''-triphospho-alpha-D-ribosyl)-3'-dephospho-CoA + adenine</text>
        <dbReference type="Rhea" id="RHEA:15117"/>
        <dbReference type="ChEBI" id="CHEBI:16708"/>
        <dbReference type="ChEBI" id="CHEBI:30616"/>
        <dbReference type="ChEBI" id="CHEBI:57328"/>
        <dbReference type="ChEBI" id="CHEBI:61378"/>
        <dbReference type="EC" id="2.4.2.52"/>
    </reaction>
</comment>
<dbReference type="RefSeq" id="WP_110360766.1">
    <property type="nucleotide sequence ID" value="NZ_QFLI01000004.1"/>
</dbReference>
<dbReference type="Proteomes" id="UP000248079">
    <property type="component" value="Unassembled WGS sequence"/>
</dbReference>
<gene>
    <name evidence="7" type="ORF">DF185_10820</name>
</gene>
<keyword evidence="8" id="KW-1185">Reference proteome</keyword>
<dbReference type="AlphaFoldDB" id="A0A2V3ZWT9"/>
<dbReference type="Pfam" id="PF01874">
    <property type="entry name" value="CitG"/>
    <property type="match status" value="1"/>
</dbReference>
<dbReference type="InterPro" id="IPR002736">
    <property type="entry name" value="CitG"/>
</dbReference>
<dbReference type="PANTHER" id="PTHR30201:SF2">
    <property type="entry name" value="2-(5''-TRIPHOSPHORIBOSYL)-3'-DEPHOSPHOCOENZYME-A SYNTHASE"/>
    <property type="match status" value="1"/>
</dbReference>
<comment type="caution">
    <text evidence="7">The sequence shown here is derived from an EMBL/GenBank/DDBJ whole genome shotgun (WGS) entry which is preliminary data.</text>
</comment>
<protein>
    <recommendedName>
        <fullName evidence="9">Triphosphoribosyl-dephospho-CoA synthase</fullName>
    </recommendedName>
</protein>
<comment type="catalytic activity">
    <reaction evidence="6">
        <text>apo-[citrate lyase ACP] + 2'-(5''-triphospho-alpha-D-ribosyl)-3'-dephospho-CoA = holo-[citrate lyase ACP] + diphosphate</text>
        <dbReference type="Rhea" id="RHEA:16333"/>
        <dbReference type="Rhea" id="RHEA-COMP:10157"/>
        <dbReference type="Rhea" id="RHEA-COMP:10158"/>
        <dbReference type="ChEBI" id="CHEBI:29999"/>
        <dbReference type="ChEBI" id="CHEBI:33019"/>
        <dbReference type="ChEBI" id="CHEBI:61378"/>
        <dbReference type="ChEBI" id="CHEBI:82683"/>
        <dbReference type="EC" id="2.7.7.61"/>
    </reaction>
</comment>
<proteinExistence type="predicted"/>
<evidence type="ECO:0000256" key="1">
    <source>
        <dbReference type="ARBA" id="ARBA00001210"/>
    </source>
</evidence>
<reference evidence="7 8" key="1">
    <citation type="submission" date="2018-05" db="EMBL/GenBank/DDBJ databases">
        <title>Marinifilum breve JC075T sp. nov., a marine bacterium isolated from Yongle Blue Hole in the South China Sea.</title>
        <authorList>
            <person name="Fu T."/>
        </authorList>
    </citation>
    <scope>NUCLEOTIDE SEQUENCE [LARGE SCALE GENOMIC DNA]</scope>
    <source>
        <strain evidence="7 8">JC075</strain>
    </source>
</reference>
<evidence type="ECO:0000313" key="8">
    <source>
        <dbReference type="Proteomes" id="UP000248079"/>
    </source>
</evidence>
<keyword evidence="5" id="KW-0067">ATP-binding</keyword>
<keyword evidence="2" id="KW-0808">Transferase</keyword>
<dbReference type="Gene3D" id="1.10.4200.10">
    <property type="entry name" value="Triphosphoribosyl-dephospho-CoA protein"/>
    <property type="match status" value="1"/>
</dbReference>